<dbReference type="OrthoDB" id="18234at2759"/>
<dbReference type="GO" id="GO:0005829">
    <property type="term" value="C:cytosol"/>
    <property type="evidence" value="ECO:0007669"/>
    <property type="project" value="TreeGrafter"/>
</dbReference>
<dbReference type="SMART" id="SM01292">
    <property type="entry name" value="N1221"/>
    <property type="match status" value="1"/>
</dbReference>
<organism evidence="5 6">
    <name type="scientific">Tulasnella calospora MUT 4182</name>
    <dbReference type="NCBI Taxonomy" id="1051891"/>
    <lineage>
        <taxon>Eukaryota</taxon>
        <taxon>Fungi</taxon>
        <taxon>Dikarya</taxon>
        <taxon>Basidiomycota</taxon>
        <taxon>Agaricomycotina</taxon>
        <taxon>Agaricomycetes</taxon>
        <taxon>Cantharellales</taxon>
        <taxon>Tulasnellaceae</taxon>
        <taxon>Tulasnella</taxon>
    </lineage>
</organism>
<feature type="compositionally biased region" description="Low complexity" evidence="2">
    <location>
        <begin position="987"/>
        <end position="999"/>
    </location>
</feature>
<evidence type="ECO:0008006" key="7">
    <source>
        <dbReference type="Google" id="ProtNLM"/>
    </source>
</evidence>
<protein>
    <recommendedName>
        <fullName evidence="7">N1221-domain-containing protein</fullName>
    </recommendedName>
</protein>
<dbReference type="PANTHER" id="PTHR13239:SF4">
    <property type="entry name" value="AT25231P"/>
    <property type="match status" value="1"/>
</dbReference>
<feature type="compositionally biased region" description="Pro residues" evidence="2">
    <location>
        <begin position="360"/>
        <end position="377"/>
    </location>
</feature>
<dbReference type="Pfam" id="PF11882">
    <property type="entry name" value="DUF3402"/>
    <property type="match status" value="1"/>
</dbReference>
<feature type="region of interest" description="Disordered" evidence="2">
    <location>
        <begin position="861"/>
        <end position="887"/>
    </location>
</feature>
<proteinExistence type="predicted"/>
<feature type="region of interest" description="Disordered" evidence="2">
    <location>
        <begin position="576"/>
        <end position="600"/>
    </location>
</feature>
<keyword evidence="1" id="KW-0175">Coiled coil</keyword>
<evidence type="ECO:0000259" key="3">
    <source>
        <dbReference type="SMART" id="SM01292"/>
    </source>
</evidence>
<evidence type="ECO:0000256" key="1">
    <source>
        <dbReference type="SAM" id="Coils"/>
    </source>
</evidence>
<dbReference type="InterPro" id="IPR021819">
    <property type="entry name" value="Far11/STRP_C"/>
</dbReference>
<feature type="coiled-coil region" evidence="1">
    <location>
        <begin position="500"/>
        <end position="534"/>
    </location>
</feature>
<feature type="domain" description="Far11/STRP N-terminal" evidence="3">
    <location>
        <begin position="38"/>
        <end position="326"/>
    </location>
</feature>
<reference evidence="6" key="2">
    <citation type="submission" date="2015-01" db="EMBL/GenBank/DDBJ databases">
        <title>Evolutionary Origins and Diversification of the Mycorrhizal Mutualists.</title>
        <authorList>
            <consortium name="DOE Joint Genome Institute"/>
            <consortium name="Mycorrhizal Genomics Consortium"/>
            <person name="Kohler A."/>
            <person name="Kuo A."/>
            <person name="Nagy L.G."/>
            <person name="Floudas D."/>
            <person name="Copeland A."/>
            <person name="Barry K.W."/>
            <person name="Cichocki N."/>
            <person name="Veneault-Fourrey C."/>
            <person name="LaButti K."/>
            <person name="Lindquist E.A."/>
            <person name="Lipzen A."/>
            <person name="Lundell T."/>
            <person name="Morin E."/>
            <person name="Murat C."/>
            <person name="Riley R."/>
            <person name="Ohm R."/>
            <person name="Sun H."/>
            <person name="Tunlid A."/>
            <person name="Henrissat B."/>
            <person name="Grigoriev I.V."/>
            <person name="Hibbett D.S."/>
            <person name="Martin F."/>
        </authorList>
    </citation>
    <scope>NUCLEOTIDE SEQUENCE [LARGE SCALE GENOMIC DNA]</scope>
    <source>
        <strain evidence="6">MUT 4182</strain>
    </source>
</reference>
<feature type="compositionally biased region" description="Polar residues" evidence="2">
    <location>
        <begin position="474"/>
        <end position="490"/>
    </location>
</feature>
<dbReference type="EMBL" id="KN822966">
    <property type="protein sequence ID" value="KIO31054.1"/>
    <property type="molecule type" value="Genomic_DNA"/>
</dbReference>
<dbReference type="InterPro" id="IPR040185">
    <property type="entry name" value="Far11/STRP"/>
</dbReference>
<feature type="region of interest" description="Disordered" evidence="2">
    <location>
        <begin position="338"/>
        <end position="387"/>
    </location>
</feature>
<dbReference type="STRING" id="1051891.A0A0C3QSP0"/>
<dbReference type="Pfam" id="PF07923">
    <property type="entry name" value="N1221"/>
    <property type="match status" value="1"/>
</dbReference>
<feature type="domain" description="Far11/STRP C-terminal" evidence="4">
    <location>
        <begin position="407"/>
        <end position="918"/>
    </location>
</feature>
<dbReference type="SMART" id="SM01293">
    <property type="entry name" value="DUF3402"/>
    <property type="match status" value="1"/>
</dbReference>
<feature type="compositionally biased region" description="Acidic residues" evidence="2">
    <location>
        <begin position="1044"/>
        <end position="1054"/>
    </location>
</feature>
<evidence type="ECO:0000259" key="4">
    <source>
        <dbReference type="SMART" id="SM01293"/>
    </source>
</evidence>
<gene>
    <name evidence="5" type="ORF">M407DRAFT_19930</name>
</gene>
<name>A0A0C3QSP0_9AGAM</name>
<dbReference type="InterPro" id="IPR012486">
    <property type="entry name" value="Far11/STRP_N"/>
</dbReference>
<accession>A0A0C3QSP0</accession>
<dbReference type="GO" id="GO:0007010">
    <property type="term" value="P:cytoskeleton organization"/>
    <property type="evidence" value="ECO:0007669"/>
    <property type="project" value="TreeGrafter"/>
</dbReference>
<keyword evidence="6" id="KW-1185">Reference proteome</keyword>
<reference evidence="5 6" key="1">
    <citation type="submission" date="2014-04" db="EMBL/GenBank/DDBJ databases">
        <authorList>
            <consortium name="DOE Joint Genome Institute"/>
            <person name="Kuo A."/>
            <person name="Girlanda M."/>
            <person name="Perotto S."/>
            <person name="Kohler A."/>
            <person name="Nagy L.G."/>
            <person name="Floudas D."/>
            <person name="Copeland A."/>
            <person name="Barry K.W."/>
            <person name="Cichocki N."/>
            <person name="Veneault-Fourrey C."/>
            <person name="LaButti K."/>
            <person name="Lindquist E.A."/>
            <person name="Lipzen A."/>
            <person name="Lundell T."/>
            <person name="Morin E."/>
            <person name="Murat C."/>
            <person name="Sun H."/>
            <person name="Tunlid A."/>
            <person name="Henrissat B."/>
            <person name="Grigoriev I.V."/>
            <person name="Hibbett D.S."/>
            <person name="Martin F."/>
            <person name="Nordberg H.P."/>
            <person name="Cantor M.N."/>
            <person name="Hua S.X."/>
        </authorList>
    </citation>
    <scope>NUCLEOTIDE SEQUENCE [LARGE SCALE GENOMIC DNA]</scope>
    <source>
        <strain evidence="5 6">MUT 4182</strain>
    </source>
</reference>
<evidence type="ECO:0000256" key="2">
    <source>
        <dbReference type="SAM" id="MobiDB-lite"/>
    </source>
</evidence>
<evidence type="ECO:0000313" key="6">
    <source>
        <dbReference type="Proteomes" id="UP000054248"/>
    </source>
</evidence>
<dbReference type="AlphaFoldDB" id="A0A0C3QSP0"/>
<feature type="region of interest" description="Disordered" evidence="2">
    <location>
        <begin position="474"/>
        <end position="496"/>
    </location>
</feature>
<feature type="compositionally biased region" description="Pro residues" evidence="2">
    <location>
        <begin position="589"/>
        <end position="598"/>
    </location>
</feature>
<feature type="region of interest" description="Disordered" evidence="2">
    <location>
        <begin position="976"/>
        <end position="1076"/>
    </location>
</feature>
<dbReference type="HOGENOM" id="CLU_003184_2_1_1"/>
<evidence type="ECO:0000313" key="5">
    <source>
        <dbReference type="EMBL" id="KIO31054.1"/>
    </source>
</evidence>
<dbReference type="Proteomes" id="UP000054248">
    <property type="component" value="Unassembled WGS sequence"/>
</dbReference>
<sequence>MEFPKSLQNAAIEEKDIPDSITLGQLKSIMQSNPKPRQSVYDFRYEDEDTVSNEIEEFYSYIEMPQVGENLRAWQGSYTSGEWIKSTVAQRKSYVEVLLESLEHKDAEIRFANARRLLYVLQGTFAETTSPEHQLHWIIENCKVVRAANGVSTIIEALKVASGKHDLLSSLSEMDTRHLNISGQDKADFLEEVNTELSVYFGMLYLLIEVFKGDDDFGEELMTTEPPFPIYLFGLVGSLKEKSAKGYPVKKLLLLFWKTLLTCLGGIRELQRVKKLSRELSGLQQIRESSVTLKSSPTEFAAFRSETSVKYPTFQAPPSVDIPADKLAAALAPIPQRPHYHQHHDDEAGMPQRFASHNQPPQPPQPATPAPTPPQSPKPKKQQYQTDQSRPFLFPFSRSRGQQRLVPFAVEEADKLYTKHMHVSLALYQMWRTREDCILDESGLQSLPSSVSGNLGPGGNALVDRKYSVAPLPSSSFTHLSPDPESTASNEEPETALPDIVLLQDALREADEAIREAEKSNSRNEKRKAKERREDIVRLMRVETLYKAMLPHMQAWVIVLLKLLLATVTATGANPPSANPSGFPSTLHDPPPAPPPSPEEIDVYRHREITSKAVSAILMLFLKWLKVSHVMKFHHLGQLLLDSNCLLLILKMFGLQEVATTVVARNDIPEQNFFRYCYNNFSRNAQYRPEDSMLNMPRRAGNMSNGQSNDEDVELITDYSWRNFFSSINFIKVMQKLSKGRSHRIWLLVQYKSSAILKRILKVSHPMLQLHVLKLIKSQVPFCGRKWRTSNMKVITSIYLNCRPDLRDEWLTGTEVEDVTDALTQEQSLRTLVKFYNSKRYGSTMPAGTIASMHRRASSHSVPQLEGLPPGPEIASLNRAGPSPRLDADVFPPLKSRAPDTSIFLPYTGEDLAFEDEYEDYLSDLGESHGQLDLGFGQPGQHQLQENRTSAWRKLASFPTDITDAISDSESVVSIGDLGDVRGGDGSASDDGSSSGDEGANSWEHMSPKTFKQMPKSPASGGRRRSSGGAGLRPVIPFGLDDGSALEEDFDEGPEMGPMPKEKDQPFAAAEGGKGIDEVEYMYQE</sequence>
<dbReference type="PANTHER" id="PTHR13239">
    <property type="entry name" value="PROTEIN REQUIRED FOR HYPHAL ANASTOMOSIS HAM-2"/>
    <property type="match status" value="1"/>
</dbReference>